<evidence type="ECO:0000313" key="2">
    <source>
        <dbReference type="EMBL" id="QUI23890.1"/>
    </source>
</evidence>
<proteinExistence type="predicted"/>
<reference evidence="2" key="1">
    <citation type="submission" date="2020-07" db="EMBL/GenBank/DDBJ databases">
        <title>Vallitalea pronyensis genome.</title>
        <authorList>
            <person name="Postec A."/>
        </authorList>
    </citation>
    <scope>NUCLEOTIDE SEQUENCE</scope>
    <source>
        <strain evidence="2">FatNI3</strain>
    </source>
</reference>
<accession>A0A8J8SHI7</accession>
<dbReference type="Proteomes" id="UP000683246">
    <property type="component" value="Chromosome"/>
</dbReference>
<keyword evidence="1" id="KW-0175">Coiled coil</keyword>
<feature type="coiled-coil region" evidence="1">
    <location>
        <begin position="291"/>
        <end position="318"/>
    </location>
</feature>
<name>A0A8J8SHI7_9FIRM</name>
<evidence type="ECO:0000313" key="3">
    <source>
        <dbReference type="Proteomes" id="UP000683246"/>
    </source>
</evidence>
<dbReference type="AlphaFoldDB" id="A0A8J8SHI7"/>
<dbReference type="KEGG" id="vpy:HZI73_17035"/>
<feature type="coiled-coil region" evidence="1">
    <location>
        <begin position="97"/>
        <end position="124"/>
    </location>
</feature>
<dbReference type="EMBL" id="CP058649">
    <property type="protein sequence ID" value="QUI23890.1"/>
    <property type="molecule type" value="Genomic_DNA"/>
</dbReference>
<keyword evidence="3" id="KW-1185">Reference proteome</keyword>
<protein>
    <submittedName>
        <fullName evidence="2">Uncharacterized protein</fullName>
    </submittedName>
</protein>
<evidence type="ECO:0000256" key="1">
    <source>
        <dbReference type="SAM" id="Coils"/>
    </source>
</evidence>
<gene>
    <name evidence="2" type="ORF">HZI73_17035</name>
</gene>
<organism evidence="2 3">
    <name type="scientific">Vallitalea pronyensis</name>
    <dbReference type="NCBI Taxonomy" id="1348613"/>
    <lineage>
        <taxon>Bacteria</taxon>
        <taxon>Bacillati</taxon>
        <taxon>Bacillota</taxon>
        <taxon>Clostridia</taxon>
        <taxon>Lachnospirales</taxon>
        <taxon>Vallitaleaceae</taxon>
        <taxon>Vallitalea</taxon>
    </lineage>
</organism>
<sequence length="319" mass="36995">MKYEEEKLLEMNERLRQCVDRVSEAKRCDKLLKSARHDLNILNRSWLTLKEALQKEEQDVEKLQKLTLSNLIHTIMNNKVEKLDKEKQEALTAKLKCDSAYIQLEECRHTIERLEEKRKTLYDVEQAYQEVLDEKQTFISEYMPDKSDKIKNMMDEVATLSSQLKEVDEAVQAGHMALSEVKGAVSALQSAKNWGTWDMLGGGIIATVAKHGRMEEAQSCIYRMQNNIRRFSRELQDIDMYMAESDLDIGSFLKFADYFFDGFFVDWAVQSKINNALDHVMDIRSRIEGIQGNLRDKHEDLTEKVETLEGKIKELIASA</sequence>
<dbReference type="RefSeq" id="WP_212694580.1">
    <property type="nucleotide sequence ID" value="NZ_CP058649.1"/>
</dbReference>